<dbReference type="EMBL" id="WJEE01000030">
    <property type="protein sequence ID" value="MRI67362.1"/>
    <property type="molecule type" value="Genomic_DNA"/>
</dbReference>
<proteinExistence type="predicted"/>
<dbReference type="AlphaFoldDB" id="A0A6N7R169"/>
<organism evidence="1 2">
    <name type="scientific">Gracilibacillus thailandensis</name>
    <dbReference type="NCBI Taxonomy" id="563735"/>
    <lineage>
        <taxon>Bacteria</taxon>
        <taxon>Bacillati</taxon>
        <taxon>Bacillota</taxon>
        <taxon>Bacilli</taxon>
        <taxon>Bacillales</taxon>
        <taxon>Bacillaceae</taxon>
        <taxon>Gracilibacillus</taxon>
    </lineage>
</organism>
<evidence type="ECO:0000313" key="2">
    <source>
        <dbReference type="Proteomes" id="UP000435187"/>
    </source>
</evidence>
<sequence length="50" mass="6116">MKLFNNLPKSVKKTIRYIYQDVKSIEKLEQIEKELVTHIEKRKEQLKKDN</sequence>
<dbReference type="RefSeq" id="WP_153835954.1">
    <property type="nucleotide sequence ID" value="NZ_JBHUMW010000043.1"/>
</dbReference>
<accession>A0A6N7R169</accession>
<dbReference type="Proteomes" id="UP000435187">
    <property type="component" value="Unassembled WGS sequence"/>
</dbReference>
<keyword evidence="2" id="KW-1185">Reference proteome</keyword>
<reference evidence="1 2" key="1">
    <citation type="submission" date="2019-10" db="EMBL/GenBank/DDBJ databases">
        <title>Gracilibacillus salitolerans sp. nov., a moderate halophile isolated from a saline soil in northwest China.</title>
        <authorList>
            <person name="Gan L."/>
        </authorList>
    </citation>
    <scope>NUCLEOTIDE SEQUENCE [LARGE SCALE GENOMIC DNA]</scope>
    <source>
        <strain evidence="1 2">TP2-8</strain>
    </source>
</reference>
<gene>
    <name evidence="1" type="ORF">GH885_13590</name>
</gene>
<name>A0A6N7R169_9BACI</name>
<protein>
    <submittedName>
        <fullName evidence="1">LytR family transcriptional regulator</fullName>
    </submittedName>
</protein>
<evidence type="ECO:0000313" key="1">
    <source>
        <dbReference type="EMBL" id="MRI67362.1"/>
    </source>
</evidence>
<comment type="caution">
    <text evidence="1">The sequence shown here is derived from an EMBL/GenBank/DDBJ whole genome shotgun (WGS) entry which is preliminary data.</text>
</comment>